<keyword evidence="7" id="KW-0137">Centromere</keyword>
<dbReference type="PANTHER" id="PTHR14401">
    <property type="entry name" value="CENTROMERE PROTEIN K"/>
    <property type="match status" value="1"/>
</dbReference>
<evidence type="ECO:0000313" key="10">
    <source>
        <dbReference type="Proteomes" id="UP000603453"/>
    </source>
</evidence>
<dbReference type="EMBL" id="JAEPRD010000175">
    <property type="protein sequence ID" value="KAG2195243.1"/>
    <property type="molecule type" value="Genomic_DNA"/>
</dbReference>
<feature type="coiled-coil region" evidence="8">
    <location>
        <begin position="123"/>
        <end position="150"/>
    </location>
</feature>
<dbReference type="GO" id="GO:0000775">
    <property type="term" value="C:chromosome, centromeric region"/>
    <property type="evidence" value="ECO:0007669"/>
    <property type="project" value="UniProtKB-SubCell"/>
</dbReference>
<evidence type="ECO:0000256" key="4">
    <source>
        <dbReference type="ARBA" id="ARBA00022454"/>
    </source>
</evidence>
<evidence type="ECO:0000256" key="2">
    <source>
        <dbReference type="ARBA" id="ARBA00004584"/>
    </source>
</evidence>
<keyword evidence="10" id="KW-1185">Reference proteome</keyword>
<dbReference type="OrthoDB" id="9445768at2759"/>
<accession>A0A8H7QMA5</accession>
<sequence length="291" mass="33827">MSFGLNLKALISKATDEYKDIATKDPIVESTEDGTSRGEVLDRILAQQAVEKAALWDKLYQLEHERFESMDHVVFGPPVPKDRKELETIMTLDQHIVEKLDAELEKLNLDERPNDDLLEIEYRDKLQSEVNHLEQTLVYLNQELKNIMQASQTEQTVLEECIASNKLLLQVESHYTDELEDNQKSTDRLAAEFALLQKKYVESLQDISDFLDEYYPPHPVDSDYLTTDECDLKKVIEHLLNRAFTHPENPYIALRPGTYWSPYIETLINARIAHYHPEDQNLLGLTDHRLF</sequence>
<evidence type="ECO:0000256" key="7">
    <source>
        <dbReference type="ARBA" id="ARBA00023328"/>
    </source>
</evidence>
<dbReference type="PANTHER" id="PTHR14401:SF6">
    <property type="entry name" value="CENTROMERE PROTEIN K"/>
    <property type="match status" value="1"/>
</dbReference>
<comment type="similarity">
    <text evidence="3">Belongs to the CENP-K/MCM22 family.</text>
</comment>
<evidence type="ECO:0000256" key="3">
    <source>
        <dbReference type="ARBA" id="ARBA00005795"/>
    </source>
</evidence>
<evidence type="ECO:0000256" key="8">
    <source>
        <dbReference type="SAM" id="Coils"/>
    </source>
</evidence>
<proteinExistence type="inferred from homology"/>
<comment type="caution">
    <text evidence="9">The sequence shown here is derived from an EMBL/GenBank/DDBJ whole genome shotgun (WGS) entry which is preliminary data.</text>
</comment>
<protein>
    <submittedName>
        <fullName evidence="9">Uncharacterized protein</fullName>
    </submittedName>
</protein>
<keyword evidence="5 8" id="KW-0175">Coiled coil</keyword>
<dbReference type="AlphaFoldDB" id="A0A8H7QMA5"/>
<dbReference type="InterPro" id="IPR020993">
    <property type="entry name" value="Centromere_CenpK"/>
</dbReference>
<evidence type="ECO:0000256" key="6">
    <source>
        <dbReference type="ARBA" id="ARBA00023242"/>
    </source>
</evidence>
<dbReference type="GO" id="GO:0000070">
    <property type="term" value="P:mitotic sister chromatid segregation"/>
    <property type="evidence" value="ECO:0007669"/>
    <property type="project" value="TreeGrafter"/>
</dbReference>
<evidence type="ECO:0000256" key="1">
    <source>
        <dbReference type="ARBA" id="ARBA00004123"/>
    </source>
</evidence>
<dbReference type="GO" id="GO:0051382">
    <property type="term" value="P:kinetochore assembly"/>
    <property type="evidence" value="ECO:0007669"/>
    <property type="project" value="InterPro"/>
</dbReference>
<dbReference type="GO" id="GO:0005634">
    <property type="term" value="C:nucleus"/>
    <property type="evidence" value="ECO:0007669"/>
    <property type="project" value="UniProtKB-SubCell"/>
</dbReference>
<reference evidence="9" key="1">
    <citation type="submission" date="2020-12" db="EMBL/GenBank/DDBJ databases">
        <title>Metabolic potential, ecology and presence of endohyphal bacteria is reflected in genomic diversity of Mucoromycotina.</title>
        <authorList>
            <person name="Muszewska A."/>
            <person name="Okrasinska A."/>
            <person name="Steczkiewicz K."/>
            <person name="Drgas O."/>
            <person name="Orlowska M."/>
            <person name="Perlinska-Lenart U."/>
            <person name="Aleksandrzak-Piekarczyk T."/>
            <person name="Szatraj K."/>
            <person name="Zielenkiewicz U."/>
            <person name="Pilsyk S."/>
            <person name="Malc E."/>
            <person name="Mieczkowski P."/>
            <person name="Kruszewska J.S."/>
            <person name="Biernat P."/>
            <person name="Pawlowska J."/>
        </authorList>
    </citation>
    <scope>NUCLEOTIDE SEQUENCE</scope>
    <source>
        <strain evidence="9">WA0000017839</strain>
    </source>
</reference>
<dbReference type="Pfam" id="PF11802">
    <property type="entry name" value="CENP-K"/>
    <property type="match status" value="1"/>
</dbReference>
<evidence type="ECO:0000313" key="9">
    <source>
        <dbReference type="EMBL" id="KAG2195243.1"/>
    </source>
</evidence>
<evidence type="ECO:0000256" key="5">
    <source>
        <dbReference type="ARBA" id="ARBA00023054"/>
    </source>
</evidence>
<keyword evidence="4" id="KW-0158">Chromosome</keyword>
<dbReference type="Proteomes" id="UP000603453">
    <property type="component" value="Unassembled WGS sequence"/>
</dbReference>
<comment type="subcellular location">
    <subcellularLocation>
        <location evidence="2">Chromosome</location>
        <location evidence="2">Centromere</location>
    </subcellularLocation>
    <subcellularLocation>
        <location evidence="1">Nucleus</location>
    </subcellularLocation>
</comment>
<name>A0A8H7QMA5_9FUNG</name>
<organism evidence="9 10">
    <name type="scientific">Mucor saturninus</name>
    <dbReference type="NCBI Taxonomy" id="64648"/>
    <lineage>
        <taxon>Eukaryota</taxon>
        <taxon>Fungi</taxon>
        <taxon>Fungi incertae sedis</taxon>
        <taxon>Mucoromycota</taxon>
        <taxon>Mucoromycotina</taxon>
        <taxon>Mucoromycetes</taxon>
        <taxon>Mucorales</taxon>
        <taxon>Mucorineae</taxon>
        <taxon>Mucoraceae</taxon>
        <taxon>Mucor</taxon>
    </lineage>
</organism>
<keyword evidence="6" id="KW-0539">Nucleus</keyword>
<gene>
    <name evidence="9" type="ORF">INT47_007972</name>
</gene>